<dbReference type="Gene3D" id="3.40.50.1260">
    <property type="entry name" value="Phosphoglycerate kinase, N-terminal domain"/>
    <property type="match status" value="2"/>
</dbReference>
<reference evidence="18" key="1">
    <citation type="submission" date="2018-12" db="EMBL/GenBank/DDBJ databases">
        <title>Novel natural products biosynthetic potential of the class Ktedonobacteria.</title>
        <authorList>
            <person name="Zheng Y."/>
            <person name="Saitou A."/>
            <person name="Wang C.M."/>
            <person name="Toyoda A."/>
            <person name="Minakuchi Y."/>
            <person name="Sekiguchi Y."/>
            <person name="Ueda K."/>
            <person name="Takano H."/>
            <person name="Sakai Y."/>
            <person name="Yokota A."/>
            <person name="Yabe S."/>
        </authorList>
    </citation>
    <scope>NUCLEOTIDE SEQUENCE</scope>
    <source>
        <strain evidence="18">A3-2</strain>
    </source>
</reference>
<keyword evidence="10 14" id="KW-0547">Nucleotide-binding</keyword>
<dbReference type="InterPro" id="IPR036043">
    <property type="entry name" value="Phosphoglycerate_kinase_sf"/>
</dbReference>
<name>A0A455T2J9_9CHLR</name>
<dbReference type="SUPFAM" id="SSF53748">
    <property type="entry name" value="Phosphoglycerate kinase"/>
    <property type="match status" value="1"/>
</dbReference>
<dbReference type="EC" id="2.7.2.3" evidence="6 14"/>
<evidence type="ECO:0000256" key="2">
    <source>
        <dbReference type="ARBA" id="ARBA00004496"/>
    </source>
</evidence>
<evidence type="ECO:0000313" key="18">
    <source>
        <dbReference type="EMBL" id="BBH94148.1"/>
    </source>
</evidence>
<feature type="binding site" evidence="14">
    <location>
        <position position="37"/>
    </location>
    <ligand>
        <name>substrate</name>
    </ligand>
</feature>
<evidence type="ECO:0000256" key="5">
    <source>
        <dbReference type="ARBA" id="ARBA00011245"/>
    </source>
</evidence>
<evidence type="ECO:0000256" key="8">
    <source>
        <dbReference type="ARBA" id="ARBA00022490"/>
    </source>
</evidence>
<comment type="catalytic activity">
    <reaction evidence="1 14 17">
        <text>(2R)-3-phosphoglycerate + ATP = (2R)-3-phospho-glyceroyl phosphate + ADP</text>
        <dbReference type="Rhea" id="RHEA:14801"/>
        <dbReference type="ChEBI" id="CHEBI:30616"/>
        <dbReference type="ChEBI" id="CHEBI:57604"/>
        <dbReference type="ChEBI" id="CHEBI:58272"/>
        <dbReference type="ChEBI" id="CHEBI:456216"/>
        <dbReference type="EC" id="2.7.2.3"/>
    </reaction>
</comment>
<keyword evidence="13 14" id="KW-0324">Glycolysis</keyword>
<dbReference type="GO" id="GO:0043531">
    <property type="term" value="F:ADP binding"/>
    <property type="evidence" value="ECO:0007669"/>
    <property type="project" value="TreeGrafter"/>
</dbReference>
<dbReference type="GO" id="GO:0004618">
    <property type="term" value="F:phosphoglycerate kinase activity"/>
    <property type="evidence" value="ECO:0007669"/>
    <property type="project" value="UniProtKB-UniRule"/>
</dbReference>
<protein>
    <recommendedName>
        <fullName evidence="7 14">Phosphoglycerate kinase</fullName>
        <ecNumber evidence="6 14">2.7.2.3</ecNumber>
    </recommendedName>
</protein>
<feature type="binding site" evidence="15">
    <location>
        <position position="119"/>
    </location>
    <ligand>
        <name>(2R)-3-phosphoglycerate</name>
        <dbReference type="ChEBI" id="CHEBI:58272"/>
    </ligand>
</feature>
<dbReference type="PANTHER" id="PTHR11406">
    <property type="entry name" value="PHOSPHOGLYCERATE KINASE"/>
    <property type="match status" value="1"/>
</dbReference>
<dbReference type="UniPathway" id="UPA00109">
    <property type="reaction ID" value="UER00185"/>
</dbReference>
<feature type="binding site" evidence="15">
    <location>
        <position position="152"/>
    </location>
    <ligand>
        <name>(2R)-3-phosphoglycerate</name>
        <dbReference type="ChEBI" id="CHEBI:58272"/>
    </ligand>
</feature>
<dbReference type="PROSITE" id="PS00111">
    <property type="entry name" value="PGLYCERATE_KINASE"/>
    <property type="match status" value="1"/>
</dbReference>
<comment type="subunit">
    <text evidence="5 14">Monomer.</text>
</comment>
<dbReference type="InterPro" id="IPR015824">
    <property type="entry name" value="Phosphoglycerate_kinase_N"/>
</dbReference>
<feature type="binding site" evidence="14 15">
    <location>
        <begin position="21"/>
        <end position="23"/>
    </location>
    <ligand>
        <name>substrate</name>
    </ligand>
</feature>
<evidence type="ECO:0000256" key="16">
    <source>
        <dbReference type="PIRSR" id="PIRSR000724-2"/>
    </source>
</evidence>
<sequence>MHKKTVRDIEVEGKRVLVRVDFNVPLDEEGHITDDTRIRASLPTIQYLLDHGAAVILMSHLGRPKGKVVEKLRMAPVAVRLSELLQRPVQLAPDCIGPQVEELARALKPGQVLLLENLRFHAEEEQNDAEFARRLAALGDLYVNDAFGTAHRAHASTEGVAHYLPAVAGFLMEKELNFLGAALEHPRRPFVAVIGGAKVSDKIAVLERLLTLADALLIGGGMANTFLKAEGYEVGASLVEDGKLDVARDLLARARERRLELVLPVDVVIADRFAPDAQWRVVPRDQVLSDWRILDIGPETVAAFRQVLEKAQTIVWNGTLGVAEMPAFARGTNAVIEILAACTARGATTVVGGGDSAAAVEQAGAAEKMTHVSTGGGASLEFLEGRVLPGVAALQDR</sequence>
<keyword evidence="11 14" id="KW-0418">Kinase</keyword>
<feature type="binding site" evidence="14">
    <location>
        <position position="119"/>
    </location>
    <ligand>
        <name>substrate</name>
    </ligand>
</feature>
<evidence type="ECO:0000256" key="12">
    <source>
        <dbReference type="ARBA" id="ARBA00022840"/>
    </source>
</evidence>
<evidence type="ECO:0000256" key="14">
    <source>
        <dbReference type="HAMAP-Rule" id="MF_00145"/>
    </source>
</evidence>
<keyword evidence="8 14" id="KW-0963">Cytoplasm</keyword>
<comment type="caution">
    <text evidence="14">Lacks conserved residue(s) required for the propagation of feature annotation.</text>
</comment>
<dbReference type="FunFam" id="3.40.50.1260:FF:000007">
    <property type="entry name" value="Phosphoglycerate kinase"/>
    <property type="match status" value="1"/>
</dbReference>
<evidence type="ECO:0000256" key="10">
    <source>
        <dbReference type="ARBA" id="ARBA00022741"/>
    </source>
</evidence>
<proteinExistence type="inferred from homology"/>
<dbReference type="PRINTS" id="PR00477">
    <property type="entry name" value="PHGLYCKINASE"/>
</dbReference>
<evidence type="ECO:0000256" key="9">
    <source>
        <dbReference type="ARBA" id="ARBA00022679"/>
    </source>
</evidence>
<evidence type="ECO:0000256" key="4">
    <source>
        <dbReference type="ARBA" id="ARBA00008982"/>
    </source>
</evidence>
<feature type="binding site" evidence="14 15">
    <location>
        <begin position="60"/>
        <end position="63"/>
    </location>
    <ligand>
        <name>substrate</name>
    </ligand>
</feature>
<evidence type="ECO:0000256" key="15">
    <source>
        <dbReference type="PIRSR" id="PIRSR000724-1"/>
    </source>
</evidence>
<evidence type="ECO:0000256" key="6">
    <source>
        <dbReference type="ARBA" id="ARBA00013061"/>
    </source>
</evidence>
<dbReference type="AlphaFoldDB" id="A0A455T2J9"/>
<feature type="binding site" evidence="14 16">
    <location>
        <position position="202"/>
    </location>
    <ligand>
        <name>ATP</name>
        <dbReference type="ChEBI" id="CHEBI:30616"/>
    </ligand>
</feature>
<comment type="pathway">
    <text evidence="3 14">Carbohydrate degradation; glycolysis; pyruvate from D-glyceraldehyde 3-phosphate: step 2/5.</text>
</comment>
<evidence type="ECO:0000256" key="3">
    <source>
        <dbReference type="ARBA" id="ARBA00004838"/>
    </source>
</evidence>
<comment type="similarity">
    <text evidence="4 14 17">Belongs to the phosphoglycerate kinase family.</text>
</comment>
<feature type="binding site" evidence="14 16">
    <location>
        <position position="324"/>
    </location>
    <ligand>
        <name>ATP</name>
        <dbReference type="ChEBI" id="CHEBI:30616"/>
    </ligand>
</feature>
<feature type="binding site" evidence="15">
    <location>
        <position position="37"/>
    </location>
    <ligand>
        <name>(2R)-3-phosphoglycerate</name>
        <dbReference type="ChEBI" id="CHEBI:58272"/>
    </ligand>
</feature>
<dbReference type="PANTHER" id="PTHR11406:SF23">
    <property type="entry name" value="PHOSPHOGLYCERATE KINASE 1, CHLOROPLASTIC-RELATED"/>
    <property type="match status" value="1"/>
</dbReference>
<dbReference type="GO" id="GO:0006094">
    <property type="term" value="P:gluconeogenesis"/>
    <property type="evidence" value="ECO:0007669"/>
    <property type="project" value="TreeGrafter"/>
</dbReference>
<evidence type="ECO:0000256" key="7">
    <source>
        <dbReference type="ARBA" id="ARBA00016471"/>
    </source>
</evidence>
<dbReference type="CDD" id="cd00318">
    <property type="entry name" value="Phosphoglycerate_kinase"/>
    <property type="match status" value="1"/>
</dbReference>
<dbReference type="GO" id="GO:0005524">
    <property type="term" value="F:ATP binding"/>
    <property type="evidence" value="ECO:0007669"/>
    <property type="project" value="UniProtKB-KW"/>
</dbReference>
<comment type="subcellular location">
    <subcellularLocation>
        <location evidence="2 14">Cytoplasm</location>
    </subcellularLocation>
</comment>
<gene>
    <name evidence="14 18" type="primary">pgk</name>
    <name evidence="18" type="ORF">KTA_23470</name>
</gene>
<dbReference type="EMBL" id="AP019377">
    <property type="protein sequence ID" value="BBH94148.1"/>
    <property type="molecule type" value="Genomic_DNA"/>
</dbReference>
<evidence type="ECO:0000256" key="13">
    <source>
        <dbReference type="ARBA" id="ARBA00023152"/>
    </source>
</evidence>
<evidence type="ECO:0000256" key="11">
    <source>
        <dbReference type="ARBA" id="ARBA00022777"/>
    </source>
</evidence>
<dbReference type="FunFam" id="3.40.50.1260:FF:000002">
    <property type="entry name" value="Phosphoglycerate kinase"/>
    <property type="match status" value="1"/>
</dbReference>
<accession>A0A455T2J9</accession>
<dbReference type="HAMAP" id="MF_00145">
    <property type="entry name" value="Phosphoglyc_kinase"/>
    <property type="match status" value="1"/>
</dbReference>
<evidence type="ECO:0000256" key="17">
    <source>
        <dbReference type="RuleBase" id="RU000532"/>
    </source>
</evidence>
<evidence type="ECO:0000256" key="1">
    <source>
        <dbReference type="ARBA" id="ARBA00000642"/>
    </source>
</evidence>
<keyword evidence="12 14" id="KW-0067">ATP-binding</keyword>
<dbReference type="PIRSF" id="PIRSF000724">
    <property type="entry name" value="Pgk"/>
    <property type="match status" value="1"/>
</dbReference>
<dbReference type="GO" id="GO:0005829">
    <property type="term" value="C:cytosol"/>
    <property type="evidence" value="ECO:0007669"/>
    <property type="project" value="TreeGrafter"/>
</dbReference>
<keyword evidence="9 14" id="KW-0808">Transferase</keyword>
<feature type="binding site" evidence="14">
    <location>
        <position position="152"/>
    </location>
    <ligand>
        <name>substrate</name>
    </ligand>
</feature>
<organism evidence="18">
    <name type="scientific">Thermogemmatispora argillosa</name>
    <dbReference type="NCBI Taxonomy" id="2045280"/>
    <lineage>
        <taxon>Bacteria</taxon>
        <taxon>Bacillati</taxon>
        <taxon>Chloroflexota</taxon>
        <taxon>Ktedonobacteria</taxon>
        <taxon>Thermogemmatisporales</taxon>
        <taxon>Thermogemmatisporaceae</taxon>
        <taxon>Thermogemmatispora</taxon>
    </lineage>
</organism>
<feature type="binding site" evidence="14 16">
    <location>
        <begin position="353"/>
        <end position="356"/>
    </location>
    <ligand>
        <name>ATP</name>
        <dbReference type="ChEBI" id="CHEBI:30616"/>
    </ligand>
</feature>
<dbReference type="Pfam" id="PF00162">
    <property type="entry name" value="PGK"/>
    <property type="match status" value="1"/>
</dbReference>
<dbReference type="InterPro" id="IPR015911">
    <property type="entry name" value="Phosphoglycerate_kinase_CS"/>
</dbReference>
<dbReference type="InterPro" id="IPR001576">
    <property type="entry name" value="Phosphoglycerate_kinase"/>
</dbReference>
<dbReference type="GO" id="GO:0006096">
    <property type="term" value="P:glycolytic process"/>
    <property type="evidence" value="ECO:0007669"/>
    <property type="project" value="UniProtKB-UniRule"/>
</dbReference>